<dbReference type="Proteomes" id="UP000184330">
    <property type="component" value="Unassembled WGS sequence"/>
</dbReference>
<dbReference type="GO" id="GO:0003677">
    <property type="term" value="F:DNA binding"/>
    <property type="evidence" value="ECO:0007669"/>
    <property type="project" value="UniProtKB-KW"/>
</dbReference>
<feature type="region of interest" description="Disordered" evidence="7">
    <location>
        <begin position="1"/>
        <end position="29"/>
    </location>
</feature>
<gene>
    <name evidence="9" type="ORF">PAC_15523</name>
</gene>
<dbReference type="CDD" id="cd00067">
    <property type="entry name" value="GAL4"/>
    <property type="match status" value="1"/>
</dbReference>
<keyword evidence="5" id="KW-0804">Transcription</keyword>
<dbReference type="InterPro" id="IPR001138">
    <property type="entry name" value="Zn2Cys6_DnaBD"/>
</dbReference>
<evidence type="ECO:0000256" key="7">
    <source>
        <dbReference type="SAM" id="MobiDB-lite"/>
    </source>
</evidence>
<dbReference type="PROSITE" id="PS00463">
    <property type="entry name" value="ZN2_CY6_FUNGAL_1"/>
    <property type="match status" value="1"/>
</dbReference>
<dbReference type="Pfam" id="PF00172">
    <property type="entry name" value="Zn_clus"/>
    <property type="match status" value="1"/>
</dbReference>
<reference evidence="9 10" key="1">
    <citation type="submission" date="2016-03" db="EMBL/GenBank/DDBJ databases">
        <authorList>
            <person name="Ploux O."/>
        </authorList>
    </citation>
    <scope>NUCLEOTIDE SEQUENCE [LARGE SCALE GENOMIC DNA]</scope>
    <source>
        <strain evidence="9 10">UAMH 11012</strain>
    </source>
</reference>
<keyword evidence="2" id="KW-0862">Zinc</keyword>
<keyword evidence="6" id="KW-0539">Nucleus</keyword>
<dbReference type="AlphaFoldDB" id="A0A1L7XKT6"/>
<evidence type="ECO:0000256" key="1">
    <source>
        <dbReference type="ARBA" id="ARBA00022723"/>
    </source>
</evidence>
<evidence type="ECO:0000256" key="3">
    <source>
        <dbReference type="ARBA" id="ARBA00023015"/>
    </source>
</evidence>
<evidence type="ECO:0000256" key="4">
    <source>
        <dbReference type="ARBA" id="ARBA00023125"/>
    </source>
</evidence>
<keyword evidence="3" id="KW-0805">Transcription regulation</keyword>
<dbReference type="OrthoDB" id="2593732at2759"/>
<dbReference type="SMART" id="SM00066">
    <property type="entry name" value="GAL4"/>
    <property type="match status" value="1"/>
</dbReference>
<dbReference type="InterPro" id="IPR036864">
    <property type="entry name" value="Zn2-C6_fun-type_DNA-bd_sf"/>
</dbReference>
<dbReference type="InterPro" id="IPR052360">
    <property type="entry name" value="Transcr_Regulatory_Proteins"/>
</dbReference>
<dbReference type="GO" id="GO:0000981">
    <property type="term" value="F:DNA-binding transcription factor activity, RNA polymerase II-specific"/>
    <property type="evidence" value="ECO:0007669"/>
    <property type="project" value="InterPro"/>
</dbReference>
<dbReference type="SUPFAM" id="SSF57701">
    <property type="entry name" value="Zn2/Cys6 DNA-binding domain"/>
    <property type="match status" value="1"/>
</dbReference>
<dbReference type="PANTHER" id="PTHR36206:SF4">
    <property type="entry name" value="HYPOTHETICAL CONSERVED PROTEIN (EUROFUNG)-RELATED"/>
    <property type="match status" value="1"/>
</dbReference>
<protein>
    <recommendedName>
        <fullName evidence="8">Zn(2)-C6 fungal-type domain-containing protein</fullName>
    </recommendedName>
</protein>
<feature type="domain" description="Zn(2)-C6 fungal-type" evidence="8">
    <location>
        <begin position="37"/>
        <end position="65"/>
    </location>
</feature>
<name>A0A1L7XKT6_9HELO</name>
<evidence type="ECO:0000259" key="8">
    <source>
        <dbReference type="PROSITE" id="PS50048"/>
    </source>
</evidence>
<dbReference type="GO" id="GO:0008270">
    <property type="term" value="F:zinc ion binding"/>
    <property type="evidence" value="ECO:0007669"/>
    <property type="project" value="InterPro"/>
</dbReference>
<evidence type="ECO:0000313" key="10">
    <source>
        <dbReference type="Proteomes" id="UP000184330"/>
    </source>
</evidence>
<organism evidence="9 10">
    <name type="scientific">Phialocephala subalpina</name>
    <dbReference type="NCBI Taxonomy" id="576137"/>
    <lineage>
        <taxon>Eukaryota</taxon>
        <taxon>Fungi</taxon>
        <taxon>Dikarya</taxon>
        <taxon>Ascomycota</taxon>
        <taxon>Pezizomycotina</taxon>
        <taxon>Leotiomycetes</taxon>
        <taxon>Helotiales</taxon>
        <taxon>Mollisiaceae</taxon>
        <taxon>Phialocephala</taxon>
        <taxon>Phialocephala fortinii species complex</taxon>
    </lineage>
</organism>
<evidence type="ECO:0000256" key="6">
    <source>
        <dbReference type="ARBA" id="ARBA00023242"/>
    </source>
</evidence>
<dbReference type="Gene3D" id="4.10.240.10">
    <property type="entry name" value="Zn(2)-C6 fungal-type DNA-binding domain"/>
    <property type="match status" value="1"/>
</dbReference>
<keyword evidence="10" id="KW-1185">Reference proteome</keyword>
<evidence type="ECO:0000256" key="5">
    <source>
        <dbReference type="ARBA" id="ARBA00023163"/>
    </source>
</evidence>
<sequence>MAPDRASLPSQEEDPAVHNPTRQNIRKRASRPKVRTGCLVCKTRKVKCGEEKGGCLKCLKYGTACPGYSNPVENKTAPAKRLLSIAPRRSPATGPLLFIDQVRFRDDREYRCFRLFCDRTMLDLAGSDDSDLWSKTVLQACEQEDAFRRAVIAIGGLDQTREMCVATGKDCPVGHAGMDESILARYRFALQQYDDFITRMRQRLHQGAYDLRHTLISCILVVCFELFQGNTSIAMGHASTGLSMAKRVVGDHSLESSSGIDTGLVQLLLRLDQISLSSALQSLTRTYVNVKTEATSPSPDDLPSEFASCNEARRHWKVTVRRISQVFDHTRTPSLGVPGENLNFHGMASTDNTGPTCPDSSIGYLRQWSAAFKPLFNASRTGRGKGFRSKAAFLQLRHNTTLLALVGSQSDSELVYDNFVSLFEEILRLAGDVLGENESGPGGRRPIFTFDIGVTGALFLVATKCRDSRRWTAISLLRKYPRREGVWDSAMIAEFASVLVRMEEMGLENGSIPESARVRGEAFSFDLVQRQGRLSYSRLAEASTKRRVLDSVEVSW</sequence>
<dbReference type="PANTHER" id="PTHR36206">
    <property type="entry name" value="ASPERCRYPTIN BIOSYNTHESIS CLUSTER-SPECIFIC TRANSCRIPTION REGULATOR ATNN-RELATED"/>
    <property type="match status" value="1"/>
</dbReference>
<proteinExistence type="predicted"/>
<dbReference type="EMBL" id="FJOG01000032">
    <property type="protein sequence ID" value="CZR65623.1"/>
    <property type="molecule type" value="Genomic_DNA"/>
</dbReference>
<evidence type="ECO:0000313" key="9">
    <source>
        <dbReference type="EMBL" id="CZR65623.1"/>
    </source>
</evidence>
<accession>A0A1L7XKT6</accession>
<keyword evidence="4" id="KW-0238">DNA-binding</keyword>
<dbReference type="PROSITE" id="PS50048">
    <property type="entry name" value="ZN2_CY6_FUNGAL_2"/>
    <property type="match status" value="1"/>
</dbReference>
<keyword evidence="1" id="KW-0479">Metal-binding</keyword>
<evidence type="ECO:0000256" key="2">
    <source>
        <dbReference type="ARBA" id="ARBA00022833"/>
    </source>
</evidence>